<sequence length="656" mass="72668">MPHSSTNHSYEASDPQSTLVHSRNLSTVSSATLHTNTTLHSQPYEPLLRPISPGSGEYYDVVSQQSRQQSDRILSLPRWSQSNVLSRHSTPHDEKSSYPSERRFKKRINVLRLSKNILQGIMAIWAIYSTARYLLAFTIYQSAMGQIFALVMGVSTGLSFTFSSCSAILYAGQTHLLVHGFSVQALISLRRTLHYLSSLCLFGPSLVNVALIFLWKGTPDLELQTRLRCGLDVDLVWSAKYRLCGQKNKTWGFWVTLSLLRLFLTLVIIIAFHRITSSPYFAPPRKNQKPRYMSGKKSHARLASCQSPLMHGDSATSVVMPHLSSDQIQQRQSSESTLSGKSSSPRNRLRPSRSHTPAISEEVEAPAYDNTEYLPLNSGLDDPDPELMSFSDRFRAMFMQVARETEEALAFARSDDTMSSKSSAEAAPSPPPKDHPEQDIQEAHRQQFYDYEYEEDDFYYGASSSQNLGSHSYSQPYPEDEHVRMLNAYIRRMPTIESMGSKEWRSSFGASSRNTDRHANNSRPPTGNARLSFAETELSLSGSEPRSRSNSLSAQAELLVGLYGRAQASEIGEIMRRGDTIRMVEQQQCANDDASDALGDDFSLTSGSKGTANSYHTASTNSKSSGSSNNVANASSAGGSGTSLPATSHIVPAEPY</sequence>
<feature type="region of interest" description="Disordered" evidence="1">
    <location>
        <begin position="607"/>
        <end position="656"/>
    </location>
</feature>
<protein>
    <submittedName>
        <fullName evidence="3">Uncharacterized protein</fullName>
    </submittedName>
</protein>
<feature type="compositionally biased region" description="Low complexity" evidence="1">
    <location>
        <begin position="333"/>
        <end position="346"/>
    </location>
</feature>
<dbReference type="AlphaFoldDB" id="A0A8H4VKR3"/>
<feature type="transmembrane region" description="Helical" evidence="2">
    <location>
        <begin position="251"/>
        <end position="272"/>
    </location>
</feature>
<proteinExistence type="predicted"/>
<keyword evidence="2" id="KW-0472">Membrane</keyword>
<feature type="compositionally biased region" description="Low complexity" evidence="1">
    <location>
        <begin position="617"/>
        <end position="648"/>
    </location>
</feature>
<feature type="transmembrane region" description="Helical" evidence="2">
    <location>
        <begin position="147"/>
        <end position="172"/>
    </location>
</feature>
<gene>
    <name evidence="3" type="ORF">D9613_007527</name>
</gene>
<keyword evidence="2" id="KW-0812">Transmembrane</keyword>
<evidence type="ECO:0000256" key="1">
    <source>
        <dbReference type="SAM" id="MobiDB-lite"/>
    </source>
</evidence>
<comment type="caution">
    <text evidence="3">The sequence shown here is derived from an EMBL/GenBank/DDBJ whole genome shotgun (WGS) entry which is preliminary data.</text>
</comment>
<feature type="transmembrane region" description="Helical" evidence="2">
    <location>
        <begin position="116"/>
        <end position="135"/>
    </location>
</feature>
<feature type="region of interest" description="Disordered" evidence="1">
    <location>
        <begin position="1"/>
        <end position="21"/>
    </location>
</feature>
<feature type="compositionally biased region" description="Polar residues" evidence="1">
    <location>
        <begin position="607"/>
        <end position="616"/>
    </location>
</feature>
<evidence type="ECO:0000313" key="4">
    <source>
        <dbReference type="Proteomes" id="UP000521872"/>
    </source>
</evidence>
<keyword evidence="2" id="KW-1133">Transmembrane helix</keyword>
<accession>A0A8H4VKR3</accession>
<name>A0A8H4VKR3_9AGAR</name>
<keyword evidence="4" id="KW-1185">Reference proteome</keyword>
<evidence type="ECO:0000313" key="3">
    <source>
        <dbReference type="EMBL" id="KAF4613498.1"/>
    </source>
</evidence>
<reference evidence="3 4" key="1">
    <citation type="submission" date="2019-12" db="EMBL/GenBank/DDBJ databases">
        <authorList>
            <person name="Floudas D."/>
            <person name="Bentzer J."/>
            <person name="Ahren D."/>
            <person name="Johansson T."/>
            <person name="Persson P."/>
            <person name="Tunlid A."/>
        </authorList>
    </citation>
    <scope>NUCLEOTIDE SEQUENCE [LARGE SCALE GENOMIC DNA]</scope>
    <source>
        <strain evidence="3 4">CBS 102.39</strain>
    </source>
</reference>
<evidence type="ECO:0000256" key="2">
    <source>
        <dbReference type="SAM" id="Phobius"/>
    </source>
</evidence>
<feature type="region of interest" description="Disordered" evidence="1">
    <location>
        <begin position="412"/>
        <end position="438"/>
    </location>
</feature>
<dbReference type="EMBL" id="JAACJL010000045">
    <property type="protein sequence ID" value="KAF4613498.1"/>
    <property type="molecule type" value="Genomic_DNA"/>
</dbReference>
<feature type="transmembrane region" description="Helical" evidence="2">
    <location>
        <begin position="193"/>
        <end position="215"/>
    </location>
</feature>
<dbReference type="Proteomes" id="UP000521872">
    <property type="component" value="Unassembled WGS sequence"/>
</dbReference>
<feature type="region of interest" description="Disordered" evidence="1">
    <location>
        <begin position="323"/>
        <end position="367"/>
    </location>
</feature>
<feature type="region of interest" description="Disordered" evidence="1">
    <location>
        <begin position="501"/>
        <end position="529"/>
    </location>
</feature>
<organism evidence="3 4">
    <name type="scientific">Agrocybe pediades</name>
    <dbReference type="NCBI Taxonomy" id="84607"/>
    <lineage>
        <taxon>Eukaryota</taxon>
        <taxon>Fungi</taxon>
        <taxon>Dikarya</taxon>
        <taxon>Basidiomycota</taxon>
        <taxon>Agaricomycotina</taxon>
        <taxon>Agaricomycetes</taxon>
        <taxon>Agaricomycetidae</taxon>
        <taxon>Agaricales</taxon>
        <taxon>Agaricineae</taxon>
        <taxon>Strophariaceae</taxon>
        <taxon>Agrocybe</taxon>
    </lineage>
</organism>